<gene>
    <name evidence="2" type="ORF">KDA27_13955</name>
</gene>
<protein>
    <submittedName>
        <fullName evidence="2">Methyltransferase domain-containing protein</fullName>
    </submittedName>
</protein>
<sequence length="206" mass="22118">MRSPWLDIPLGDYEGHMLLPSVGQAEMLSDQLGRIVIELDPDSVAVLGCAGGNGFHRIPPDRRIVGVDINPHYIAAAAERYAAICPRLELHTADIGSEAPSIEPVSLVFAGLLFEYVPSQSALRFVKSICRDGGTLAAVLQLPLEGAGVVSRSPFKSLESLESVIHLVSPEELEAAAARAGFQLRSRDQVCLPSGKSFAIRTFRST</sequence>
<reference evidence="2" key="2">
    <citation type="journal article" date="2021" name="Microbiome">
        <title>Successional dynamics and alternative stable states in a saline activated sludge microbial community over 9 years.</title>
        <authorList>
            <person name="Wang Y."/>
            <person name="Ye J."/>
            <person name="Ju F."/>
            <person name="Liu L."/>
            <person name="Boyd J.A."/>
            <person name="Deng Y."/>
            <person name="Parks D.H."/>
            <person name="Jiang X."/>
            <person name="Yin X."/>
            <person name="Woodcroft B.J."/>
            <person name="Tyson G.W."/>
            <person name="Hugenholtz P."/>
            <person name="Polz M.F."/>
            <person name="Zhang T."/>
        </authorList>
    </citation>
    <scope>NUCLEOTIDE SEQUENCE</scope>
    <source>
        <strain evidence="2">HKST-UBA02</strain>
    </source>
</reference>
<proteinExistence type="predicted"/>
<evidence type="ECO:0000259" key="1">
    <source>
        <dbReference type="Pfam" id="PF08242"/>
    </source>
</evidence>
<dbReference type="Gene3D" id="3.40.50.150">
    <property type="entry name" value="Vaccinia Virus protein VP39"/>
    <property type="match status" value="1"/>
</dbReference>
<name>A0A956SF18_UNCEI</name>
<keyword evidence="2" id="KW-0489">Methyltransferase</keyword>
<dbReference type="SUPFAM" id="SSF53335">
    <property type="entry name" value="S-adenosyl-L-methionine-dependent methyltransferases"/>
    <property type="match status" value="1"/>
</dbReference>
<dbReference type="GO" id="GO:0032259">
    <property type="term" value="P:methylation"/>
    <property type="evidence" value="ECO:0007669"/>
    <property type="project" value="UniProtKB-KW"/>
</dbReference>
<organism evidence="2 3">
    <name type="scientific">Eiseniibacteriota bacterium</name>
    <dbReference type="NCBI Taxonomy" id="2212470"/>
    <lineage>
        <taxon>Bacteria</taxon>
        <taxon>Candidatus Eiseniibacteriota</taxon>
    </lineage>
</organism>
<dbReference type="InterPro" id="IPR013217">
    <property type="entry name" value="Methyltransf_12"/>
</dbReference>
<accession>A0A956SF18</accession>
<evidence type="ECO:0000313" key="2">
    <source>
        <dbReference type="EMBL" id="MCA9756904.1"/>
    </source>
</evidence>
<dbReference type="GO" id="GO:0008168">
    <property type="term" value="F:methyltransferase activity"/>
    <property type="evidence" value="ECO:0007669"/>
    <property type="project" value="UniProtKB-KW"/>
</dbReference>
<dbReference type="Pfam" id="PF08242">
    <property type="entry name" value="Methyltransf_12"/>
    <property type="match status" value="1"/>
</dbReference>
<comment type="caution">
    <text evidence="2">The sequence shown here is derived from an EMBL/GenBank/DDBJ whole genome shotgun (WGS) entry which is preliminary data.</text>
</comment>
<evidence type="ECO:0000313" key="3">
    <source>
        <dbReference type="Proteomes" id="UP000739538"/>
    </source>
</evidence>
<dbReference type="EMBL" id="JAGQHS010000072">
    <property type="protein sequence ID" value="MCA9756904.1"/>
    <property type="molecule type" value="Genomic_DNA"/>
</dbReference>
<dbReference type="InterPro" id="IPR029063">
    <property type="entry name" value="SAM-dependent_MTases_sf"/>
</dbReference>
<reference evidence="2" key="1">
    <citation type="submission" date="2020-04" db="EMBL/GenBank/DDBJ databases">
        <authorList>
            <person name="Zhang T."/>
        </authorList>
    </citation>
    <scope>NUCLEOTIDE SEQUENCE</scope>
    <source>
        <strain evidence="2">HKST-UBA02</strain>
    </source>
</reference>
<dbReference type="AlphaFoldDB" id="A0A956SF18"/>
<keyword evidence="2" id="KW-0808">Transferase</keyword>
<feature type="domain" description="Methyltransferase type 12" evidence="1">
    <location>
        <begin position="47"/>
        <end position="136"/>
    </location>
</feature>
<dbReference type="Proteomes" id="UP000739538">
    <property type="component" value="Unassembled WGS sequence"/>
</dbReference>